<dbReference type="PANTHER" id="PTHR43369">
    <property type="entry name" value="PHOSPHORIBOSYLGLYCINAMIDE FORMYLTRANSFERASE"/>
    <property type="match status" value="1"/>
</dbReference>
<dbReference type="EC" id="2.1.2.2" evidence="2"/>
<reference evidence="7 8" key="1">
    <citation type="journal article" date="2015" name="Nature">
        <title>rRNA introns, odd ribosomes, and small enigmatic genomes across a large radiation of phyla.</title>
        <authorList>
            <person name="Brown C.T."/>
            <person name="Hug L.A."/>
            <person name="Thomas B.C."/>
            <person name="Sharon I."/>
            <person name="Castelle C.J."/>
            <person name="Singh A."/>
            <person name="Wilkins M.J."/>
            <person name="Williams K.H."/>
            <person name="Banfield J.F."/>
        </authorList>
    </citation>
    <scope>NUCLEOTIDE SEQUENCE [LARGE SCALE GENOMIC DNA]</scope>
</reference>
<dbReference type="GO" id="GO:0006189">
    <property type="term" value="P:'de novo' IMP biosynthetic process"/>
    <property type="evidence" value="ECO:0007669"/>
    <property type="project" value="TreeGrafter"/>
</dbReference>
<evidence type="ECO:0000256" key="2">
    <source>
        <dbReference type="ARBA" id="ARBA00012254"/>
    </source>
</evidence>
<dbReference type="AlphaFoldDB" id="A0A0G0PWK2"/>
<keyword evidence="4" id="KW-0658">Purine biosynthesis</keyword>
<dbReference type="Proteomes" id="UP000034137">
    <property type="component" value="Unassembled WGS sequence"/>
</dbReference>
<keyword evidence="3 7" id="KW-0808">Transferase</keyword>
<dbReference type="InterPro" id="IPR036477">
    <property type="entry name" value="Formyl_transf_N_sf"/>
</dbReference>
<protein>
    <recommendedName>
        <fullName evidence="2">phosphoribosylglycinamide formyltransferase 1</fullName>
        <ecNumber evidence="2">2.1.2.2</ecNumber>
    </recommendedName>
</protein>
<comment type="pathway">
    <text evidence="1">Purine metabolism; IMP biosynthesis via de novo pathway; N(2)-formyl-N(1)-(5-phospho-D-ribosyl)glycinamide from N(1)-(5-phospho-D-ribosyl)glycinamide (10-formyl THF route): step 1/1.</text>
</comment>
<keyword evidence="5" id="KW-0472">Membrane</keyword>
<evidence type="ECO:0000256" key="4">
    <source>
        <dbReference type="ARBA" id="ARBA00022755"/>
    </source>
</evidence>
<evidence type="ECO:0000256" key="5">
    <source>
        <dbReference type="SAM" id="Phobius"/>
    </source>
</evidence>
<evidence type="ECO:0000259" key="6">
    <source>
        <dbReference type="Pfam" id="PF00551"/>
    </source>
</evidence>
<dbReference type="Gene3D" id="3.40.50.170">
    <property type="entry name" value="Formyl transferase, N-terminal domain"/>
    <property type="match status" value="1"/>
</dbReference>
<evidence type="ECO:0000313" key="8">
    <source>
        <dbReference type="Proteomes" id="UP000034137"/>
    </source>
</evidence>
<evidence type="ECO:0000313" key="7">
    <source>
        <dbReference type="EMBL" id="KKR32544.1"/>
    </source>
</evidence>
<dbReference type="GO" id="GO:0005737">
    <property type="term" value="C:cytoplasm"/>
    <property type="evidence" value="ECO:0007669"/>
    <property type="project" value="TreeGrafter"/>
</dbReference>
<dbReference type="PANTHER" id="PTHR43369:SF2">
    <property type="entry name" value="PHOSPHORIBOSYLGLYCINAMIDE FORMYLTRANSFERASE"/>
    <property type="match status" value="1"/>
</dbReference>
<sequence>MIRQFLGKCGFKPLHLGIFISGSGTDMMAVLLAYLAGSFVGMFKITVVSTVEDAPGIEKARRNGVKVIVVARKGKKKEQFRQEVVRVIKEEGFDLVFLLGCLAYIPKVDGVEMFNIHPADKKKYGGMGWHGLKTHLHVLVDILDDIIHYGYDFQQRYETEIVVHRAHKDGVREGEDTSEEFDVGPAFVTQKVTIPHYMLQKIYDNREDLKLDPEKLLLPYADDLQKYVLRFEWGLLISAVQNAVTETIANLEGERYLEKLRAA</sequence>
<dbReference type="InterPro" id="IPR002376">
    <property type="entry name" value="Formyl_transf_N"/>
</dbReference>
<evidence type="ECO:0000256" key="1">
    <source>
        <dbReference type="ARBA" id="ARBA00005054"/>
    </source>
</evidence>
<dbReference type="GO" id="GO:0004644">
    <property type="term" value="F:phosphoribosylglycinamide formyltransferase activity"/>
    <property type="evidence" value="ECO:0007669"/>
    <property type="project" value="UniProtKB-EC"/>
</dbReference>
<gene>
    <name evidence="7" type="ORF">UT64_C0030G0008</name>
</gene>
<feature type="transmembrane region" description="Helical" evidence="5">
    <location>
        <begin position="14"/>
        <end position="36"/>
    </location>
</feature>
<keyword evidence="5" id="KW-0812">Transmembrane</keyword>
<evidence type="ECO:0000256" key="3">
    <source>
        <dbReference type="ARBA" id="ARBA00022679"/>
    </source>
</evidence>
<name>A0A0G0PWK2_9BACT</name>
<comment type="caution">
    <text evidence="7">The sequence shown here is derived from an EMBL/GenBank/DDBJ whole genome shotgun (WGS) entry which is preliminary data.</text>
</comment>
<dbReference type="SUPFAM" id="SSF53328">
    <property type="entry name" value="Formyltransferase"/>
    <property type="match status" value="1"/>
</dbReference>
<dbReference type="EMBL" id="LBXO01000030">
    <property type="protein sequence ID" value="KKR32544.1"/>
    <property type="molecule type" value="Genomic_DNA"/>
</dbReference>
<dbReference type="Pfam" id="PF00551">
    <property type="entry name" value="Formyl_trans_N"/>
    <property type="match status" value="1"/>
</dbReference>
<accession>A0A0G0PWK2</accession>
<keyword evidence="5" id="KW-1133">Transmembrane helix</keyword>
<proteinExistence type="predicted"/>
<organism evidence="7 8">
    <name type="scientific">Candidatus Falkowbacteria bacterium GW2011_GWF2_39_8</name>
    <dbReference type="NCBI Taxonomy" id="1618642"/>
    <lineage>
        <taxon>Bacteria</taxon>
        <taxon>Candidatus Falkowiibacteriota</taxon>
    </lineage>
</organism>
<feature type="domain" description="Formyl transferase N-terminal" evidence="6">
    <location>
        <begin position="18"/>
        <end position="119"/>
    </location>
</feature>